<evidence type="ECO:0000313" key="4">
    <source>
        <dbReference type="EMBL" id="UOR06882.1"/>
    </source>
</evidence>
<organism evidence="4 5">
    <name type="scientific">Hymenobacter aerilatus</name>
    <dbReference type="NCBI Taxonomy" id="2932251"/>
    <lineage>
        <taxon>Bacteria</taxon>
        <taxon>Pseudomonadati</taxon>
        <taxon>Bacteroidota</taxon>
        <taxon>Cytophagia</taxon>
        <taxon>Cytophagales</taxon>
        <taxon>Hymenobacteraceae</taxon>
        <taxon>Hymenobacter</taxon>
    </lineage>
</organism>
<feature type="domain" description="Arm DNA-binding" evidence="3">
    <location>
        <begin position="2"/>
        <end position="65"/>
    </location>
</feature>
<evidence type="ECO:0000256" key="1">
    <source>
        <dbReference type="SAM" id="Coils"/>
    </source>
</evidence>
<keyword evidence="1" id="KW-0175">Coiled coil</keyword>
<dbReference type="RefSeq" id="WP_245096227.1">
    <property type="nucleotide sequence ID" value="NZ_CP095053.1"/>
</dbReference>
<sequence length="106" mass="11984">MVPVYLDVRWGRGDAADNEQESRLRVSTGHSCHPSNWNEERQRLRSTEKGYAKANNKLAELERTAGLLIGQAELNQVLLTPEQLLADLKPKRPAKAHRAGRPTSWK</sequence>
<feature type="compositionally biased region" description="Polar residues" evidence="2">
    <location>
        <begin position="28"/>
        <end position="37"/>
    </location>
</feature>
<name>A0A8T9SXC7_9BACT</name>
<dbReference type="AlphaFoldDB" id="A0A8T9SXC7"/>
<keyword evidence="4" id="KW-0238">DNA-binding</keyword>
<dbReference type="Proteomes" id="UP000829925">
    <property type="component" value="Chromosome"/>
</dbReference>
<keyword evidence="5" id="KW-1185">Reference proteome</keyword>
<evidence type="ECO:0000256" key="2">
    <source>
        <dbReference type="SAM" id="MobiDB-lite"/>
    </source>
</evidence>
<accession>A0A8T9SXC7</accession>
<reference evidence="4 5" key="1">
    <citation type="submission" date="2022-04" db="EMBL/GenBank/DDBJ databases">
        <title>Hymenobacter sp. isolated from the air.</title>
        <authorList>
            <person name="Won M."/>
            <person name="Lee C.-M."/>
            <person name="Woen H.-Y."/>
            <person name="Kwon S.-W."/>
        </authorList>
    </citation>
    <scope>NUCLEOTIDE SEQUENCE [LARGE SCALE GENOMIC DNA]</scope>
    <source>
        <strain evidence="5">5413 J-13</strain>
    </source>
</reference>
<protein>
    <submittedName>
        <fullName evidence="4">Arm DNA-binding domain-containing protein</fullName>
    </submittedName>
</protein>
<feature type="coiled-coil region" evidence="1">
    <location>
        <begin position="44"/>
        <end position="71"/>
    </location>
</feature>
<dbReference type="KEGG" id="haei:MUN82_07215"/>
<dbReference type="InterPro" id="IPR035386">
    <property type="entry name" value="Arm-DNA-bind_5"/>
</dbReference>
<dbReference type="GO" id="GO:0003677">
    <property type="term" value="F:DNA binding"/>
    <property type="evidence" value="ECO:0007669"/>
    <property type="project" value="UniProtKB-KW"/>
</dbReference>
<feature type="region of interest" description="Disordered" evidence="2">
    <location>
        <begin position="16"/>
        <end position="44"/>
    </location>
</feature>
<gene>
    <name evidence="4" type="ORF">MUN82_07215</name>
</gene>
<evidence type="ECO:0000313" key="5">
    <source>
        <dbReference type="Proteomes" id="UP000829925"/>
    </source>
</evidence>
<dbReference type="EMBL" id="CP095053">
    <property type="protein sequence ID" value="UOR06882.1"/>
    <property type="molecule type" value="Genomic_DNA"/>
</dbReference>
<proteinExistence type="predicted"/>
<dbReference type="Pfam" id="PF17293">
    <property type="entry name" value="Arm-DNA-bind_5"/>
    <property type="match status" value="1"/>
</dbReference>
<evidence type="ECO:0000259" key="3">
    <source>
        <dbReference type="Pfam" id="PF17293"/>
    </source>
</evidence>